<gene>
    <name evidence="13" type="primary">desK_3</name>
    <name evidence="13" type="ORF">NCTC10797_02685</name>
</gene>
<dbReference type="EC" id="2.7.13.3" evidence="2"/>
<feature type="transmembrane region" description="Helical" evidence="10">
    <location>
        <begin position="29"/>
        <end position="50"/>
    </location>
</feature>
<evidence type="ECO:0000256" key="3">
    <source>
        <dbReference type="ARBA" id="ARBA00022553"/>
    </source>
</evidence>
<dbReference type="InterPro" id="IPR003594">
    <property type="entry name" value="HATPase_dom"/>
</dbReference>
<keyword evidence="4 13" id="KW-0808">Transferase</keyword>
<evidence type="ECO:0000259" key="12">
    <source>
        <dbReference type="Pfam" id="PF07730"/>
    </source>
</evidence>
<evidence type="ECO:0000256" key="1">
    <source>
        <dbReference type="ARBA" id="ARBA00000085"/>
    </source>
</evidence>
<dbReference type="GO" id="GO:0046983">
    <property type="term" value="F:protein dimerization activity"/>
    <property type="evidence" value="ECO:0007669"/>
    <property type="project" value="InterPro"/>
</dbReference>
<evidence type="ECO:0000256" key="6">
    <source>
        <dbReference type="ARBA" id="ARBA00022777"/>
    </source>
</evidence>
<feature type="domain" description="Histidine kinase/HSP90-like ATPase" evidence="11">
    <location>
        <begin position="313"/>
        <end position="400"/>
    </location>
</feature>
<keyword evidence="10" id="KW-1133">Transmembrane helix</keyword>
<dbReference type="GO" id="GO:0016020">
    <property type="term" value="C:membrane"/>
    <property type="evidence" value="ECO:0007669"/>
    <property type="project" value="InterPro"/>
</dbReference>
<feature type="transmembrane region" description="Helical" evidence="10">
    <location>
        <begin position="56"/>
        <end position="74"/>
    </location>
</feature>
<dbReference type="EMBL" id="LR215973">
    <property type="protein sequence ID" value="VFA98906.1"/>
    <property type="molecule type" value="Genomic_DNA"/>
</dbReference>
<evidence type="ECO:0000256" key="10">
    <source>
        <dbReference type="SAM" id="Phobius"/>
    </source>
</evidence>
<dbReference type="PANTHER" id="PTHR24421">
    <property type="entry name" value="NITRATE/NITRITE SENSOR PROTEIN NARX-RELATED"/>
    <property type="match status" value="1"/>
</dbReference>
<proteinExistence type="predicted"/>
<keyword evidence="10" id="KW-0472">Membrane</keyword>
<dbReference type="InterPro" id="IPR011712">
    <property type="entry name" value="Sig_transdc_His_kin_sub3_dim/P"/>
</dbReference>
<dbReference type="PANTHER" id="PTHR24421:SF10">
    <property type="entry name" value="NITRATE_NITRITE SENSOR PROTEIN NARQ"/>
    <property type="match status" value="1"/>
</dbReference>
<evidence type="ECO:0000256" key="7">
    <source>
        <dbReference type="ARBA" id="ARBA00022840"/>
    </source>
</evidence>
<keyword evidence="8" id="KW-0902">Two-component regulatory system</keyword>
<feature type="transmembrane region" description="Helical" evidence="10">
    <location>
        <begin position="105"/>
        <end position="124"/>
    </location>
</feature>
<dbReference type="AlphaFoldDB" id="A0A4U8VYZ1"/>
<dbReference type="Proteomes" id="UP000290439">
    <property type="component" value="Chromosome"/>
</dbReference>
<keyword evidence="10" id="KW-0812">Transmembrane</keyword>
<keyword evidence="3" id="KW-0597">Phosphoprotein</keyword>
<sequence>MTDPTVATTDLSTPAARRRARLRQLNARMWFDLFTVLAAVVLFTVAWPTLHLTHDVPAAVQPFLAALAAFPVLLVRLNPSLGWAISAGSALVIALAIPHTPGNDIPFQVVHIITLHVLLFAVALRAPMPMIAVVWGATSLLLGTTMAGDSAFSESVWAWPVSFGAIVLFALLIRWLVQSRQLLTQQEEANELERARRAILEEKARIARDLHDVVAHHMSLVVVQAQTAPYRVEGVTPAARAEFESIGSTAREALNEIRGMLGVLRSDGQLPEHAPQPTAADVETLFLGASRAGVAIDWTVDGPLSAVSDTTGLALYRIVQESLSNASRHAPGAAVHVRITVSADVEIVVSNDPGATAARPVGNGGHGITGMRARALAAGGELTASPREDGGFEVHARLPIGPGPAVGVLDATGVESVG</sequence>
<evidence type="ECO:0000256" key="4">
    <source>
        <dbReference type="ARBA" id="ARBA00022679"/>
    </source>
</evidence>
<organism evidence="13 14">
    <name type="scientific">Nocardia cyriacigeorgica</name>
    <dbReference type="NCBI Taxonomy" id="135487"/>
    <lineage>
        <taxon>Bacteria</taxon>
        <taxon>Bacillati</taxon>
        <taxon>Actinomycetota</taxon>
        <taxon>Actinomycetes</taxon>
        <taxon>Mycobacteriales</taxon>
        <taxon>Nocardiaceae</taxon>
        <taxon>Nocardia</taxon>
    </lineage>
</organism>
<feature type="transmembrane region" description="Helical" evidence="10">
    <location>
        <begin position="131"/>
        <end position="151"/>
    </location>
</feature>
<reference evidence="13 14" key="1">
    <citation type="submission" date="2019-02" db="EMBL/GenBank/DDBJ databases">
        <authorList>
            <consortium name="Pathogen Informatics"/>
        </authorList>
    </citation>
    <scope>NUCLEOTIDE SEQUENCE [LARGE SCALE GENOMIC DNA]</scope>
    <source>
        <strain evidence="13 14">3012STDY6756504</strain>
    </source>
</reference>
<keyword evidence="6 13" id="KW-0418">Kinase</keyword>
<evidence type="ECO:0000313" key="14">
    <source>
        <dbReference type="Proteomes" id="UP000290439"/>
    </source>
</evidence>
<evidence type="ECO:0000256" key="9">
    <source>
        <dbReference type="SAM" id="Coils"/>
    </source>
</evidence>
<keyword evidence="7" id="KW-0067">ATP-binding</keyword>
<dbReference type="RefSeq" id="WP_130917359.1">
    <property type="nucleotide sequence ID" value="NZ_JADLPK010000010.1"/>
</dbReference>
<comment type="catalytic activity">
    <reaction evidence="1">
        <text>ATP + protein L-histidine = ADP + protein N-phospho-L-histidine.</text>
        <dbReference type="EC" id="2.7.13.3"/>
    </reaction>
</comment>
<dbReference type="CDD" id="cd16917">
    <property type="entry name" value="HATPase_UhpB-NarQ-NarX-like"/>
    <property type="match status" value="1"/>
</dbReference>
<evidence type="ECO:0000256" key="2">
    <source>
        <dbReference type="ARBA" id="ARBA00012438"/>
    </source>
</evidence>
<feature type="transmembrane region" description="Helical" evidence="10">
    <location>
        <begin position="157"/>
        <end position="177"/>
    </location>
</feature>
<feature type="transmembrane region" description="Helical" evidence="10">
    <location>
        <begin position="81"/>
        <end position="99"/>
    </location>
</feature>
<dbReference type="InterPro" id="IPR050482">
    <property type="entry name" value="Sensor_HK_TwoCompSys"/>
</dbReference>
<dbReference type="GO" id="GO:0000155">
    <property type="term" value="F:phosphorelay sensor kinase activity"/>
    <property type="evidence" value="ECO:0007669"/>
    <property type="project" value="InterPro"/>
</dbReference>
<dbReference type="GO" id="GO:0005524">
    <property type="term" value="F:ATP binding"/>
    <property type="evidence" value="ECO:0007669"/>
    <property type="project" value="UniProtKB-KW"/>
</dbReference>
<evidence type="ECO:0000313" key="13">
    <source>
        <dbReference type="EMBL" id="VFA98906.1"/>
    </source>
</evidence>
<dbReference type="Gene3D" id="1.20.5.1930">
    <property type="match status" value="1"/>
</dbReference>
<accession>A0A4U8VYZ1</accession>
<keyword evidence="9" id="KW-0175">Coiled coil</keyword>
<keyword evidence="5" id="KW-0547">Nucleotide-binding</keyword>
<dbReference type="SUPFAM" id="SSF55874">
    <property type="entry name" value="ATPase domain of HSP90 chaperone/DNA topoisomerase II/histidine kinase"/>
    <property type="match status" value="1"/>
</dbReference>
<evidence type="ECO:0000259" key="11">
    <source>
        <dbReference type="Pfam" id="PF02518"/>
    </source>
</evidence>
<protein>
    <recommendedName>
        <fullName evidence="2">histidine kinase</fullName>
        <ecNumber evidence="2">2.7.13.3</ecNumber>
    </recommendedName>
</protein>
<dbReference type="Pfam" id="PF02518">
    <property type="entry name" value="HATPase_c"/>
    <property type="match status" value="1"/>
</dbReference>
<dbReference type="Pfam" id="PF07730">
    <property type="entry name" value="HisKA_3"/>
    <property type="match status" value="1"/>
</dbReference>
<dbReference type="InterPro" id="IPR036890">
    <property type="entry name" value="HATPase_C_sf"/>
</dbReference>
<dbReference type="Gene3D" id="3.30.565.10">
    <property type="entry name" value="Histidine kinase-like ATPase, C-terminal domain"/>
    <property type="match status" value="1"/>
</dbReference>
<feature type="coiled-coil region" evidence="9">
    <location>
        <begin position="182"/>
        <end position="209"/>
    </location>
</feature>
<feature type="domain" description="Signal transduction histidine kinase subgroup 3 dimerisation and phosphoacceptor" evidence="12">
    <location>
        <begin position="202"/>
        <end position="267"/>
    </location>
</feature>
<name>A0A4U8VYZ1_9NOCA</name>
<evidence type="ECO:0000256" key="5">
    <source>
        <dbReference type="ARBA" id="ARBA00022741"/>
    </source>
</evidence>
<evidence type="ECO:0000256" key="8">
    <source>
        <dbReference type="ARBA" id="ARBA00023012"/>
    </source>
</evidence>